<comment type="catalytic activity">
    <reaction evidence="1">
        <text>6-hydroxymethyl-7,8-dihydropterin + ATP = (7,8-dihydropterin-6-yl)methyl diphosphate + AMP + H(+)</text>
        <dbReference type="Rhea" id="RHEA:11412"/>
        <dbReference type="ChEBI" id="CHEBI:15378"/>
        <dbReference type="ChEBI" id="CHEBI:30616"/>
        <dbReference type="ChEBI" id="CHEBI:44841"/>
        <dbReference type="ChEBI" id="CHEBI:72950"/>
        <dbReference type="ChEBI" id="CHEBI:456215"/>
        <dbReference type="EC" id="2.7.6.3"/>
    </reaction>
</comment>
<evidence type="ECO:0000256" key="5">
    <source>
        <dbReference type="ARBA" id="ARBA00022741"/>
    </source>
</evidence>
<name>A0A391P708_9FIRM</name>
<evidence type="ECO:0000256" key="1">
    <source>
        <dbReference type="ARBA" id="ARBA00000198"/>
    </source>
</evidence>
<dbReference type="GO" id="GO:0016301">
    <property type="term" value="F:kinase activity"/>
    <property type="evidence" value="ECO:0007669"/>
    <property type="project" value="UniProtKB-KW"/>
</dbReference>
<dbReference type="SUPFAM" id="SSF55620">
    <property type="entry name" value="Tetrahydrobiopterin biosynthesis enzymes-like"/>
    <property type="match status" value="1"/>
</dbReference>
<keyword evidence="9" id="KW-0456">Lyase</keyword>
<evidence type="ECO:0000256" key="9">
    <source>
        <dbReference type="RuleBase" id="RU362079"/>
    </source>
</evidence>
<comment type="caution">
    <text evidence="11">The sequence shown here is derived from an EMBL/GenBank/DDBJ whole genome shotgun (WGS) entry which is preliminary data.</text>
</comment>
<proteinExistence type="inferred from homology"/>
<dbReference type="NCBIfam" id="TIGR00526">
    <property type="entry name" value="folB_dom"/>
    <property type="match status" value="1"/>
</dbReference>
<feature type="domain" description="7,8-dihydro-6-hydroxymethylpterin-pyrophosphokinase" evidence="10">
    <location>
        <begin position="206"/>
        <end position="217"/>
    </location>
</feature>
<keyword evidence="5" id="KW-0547">Nucleotide-binding</keyword>
<dbReference type="Gene3D" id="3.30.1130.10">
    <property type="match status" value="1"/>
</dbReference>
<evidence type="ECO:0000256" key="6">
    <source>
        <dbReference type="ARBA" id="ARBA00022777"/>
    </source>
</evidence>
<comment type="similarity">
    <text evidence="3">In the N-terminal section; belongs to the DHNA family.</text>
</comment>
<dbReference type="SMART" id="SM00905">
    <property type="entry name" value="FolB"/>
    <property type="match status" value="1"/>
</dbReference>
<evidence type="ECO:0000256" key="2">
    <source>
        <dbReference type="ARBA" id="ARBA00005051"/>
    </source>
</evidence>
<dbReference type="Proteomes" id="UP000265643">
    <property type="component" value="Unassembled WGS sequence"/>
</dbReference>
<evidence type="ECO:0000313" key="11">
    <source>
        <dbReference type="EMBL" id="GCA68106.1"/>
    </source>
</evidence>
<dbReference type="PANTHER" id="PTHR43071:SF1">
    <property type="entry name" value="2-AMINO-4-HYDROXY-6-HYDROXYMETHYLDIHYDROPTERIDINE PYROPHOSPHOKINASE"/>
    <property type="match status" value="1"/>
</dbReference>
<dbReference type="CDD" id="cd00483">
    <property type="entry name" value="HPPK"/>
    <property type="match status" value="1"/>
</dbReference>
<dbReference type="InterPro" id="IPR043133">
    <property type="entry name" value="GTP-CH-I_C/QueF"/>
</dbReference>
<evidence type="ECO:0000256" key="4">
    <source>
        <dbReference type="ARBA" id="ARBA00022679"/>
    </source>
</evidence>
<dbReference type="InterPro" id="IPR006156">
    <property type="entry name" value="Dihydroneopterin_aldolase"/>
</dbReference>
<dbReference type="UniPathway" id="UPA00077">
    <property type="reaction ID" value="UER00154"/>
</dbReference>
<dbReference type="Pfam" id="PF01288">
    <property type="entry name" value="HPPK"/>
    <property type="match status" value="1"/>
</dbReference>
<comment type="catalytic activity">
    <reaction evidence="9">
        <text>7,8-dihydroneopterin = 6-hydroxymethyl-7,8-dihydropterin + glycolaldehyde</text>
        <dbReference type="Rhea" id="RHEA:10540"/>
        <dbReference type="ChEBI" id="CHEBI:17001"/>
        <dbReference type="ChEBI" id="CHEBI:17071"/>
        <dbReference type="ChEBI" id="CHEBI:44841"/>
        <dbReference type="EC" id="4.1.2.25"/>
    </reaction>
</comment>
<dbReference type="AlphaFoldDB" id="A0A391P708"/>
<evidence type="ECO:0000259" key="10">
    <source>
        <dbReference type="PROSITE" id="PS00794"/>
    </source>
</evidence>
<dbReference type="InterPro" id="IPR000550">
    <property type="entry name" value="Hppk"/>
</dbReference>
<dbReference type="RefSeq" id="WP_117603796.1">
    <property type="nucleotide sequence ID" value="NZ_BHGK01000001.1"/>
</dbReference>
<dbReference type="Pfam" id="PF02152">
    <property type="entry name" value="FolB"/>
    <property type="match status" value="1"/>
</dbReference>
<dbReference type="EC" id="2.7.6.3" evidence="9"/>
<dbReference type="GO" id="GO:0004150">
    <property type="term" value="F:dihydroneopterin aldolase activity"/>
    <property type="evidence" value="ECO:0007669"/>
    <property type="project" value="UniProtKB-UniRule"/>
</dbReference>
<evidence type="ECO:0000256" key="3">
    <source>
        <dbReference type="ARBA" id="ARBA00009640"/>
    </source>
</evidence>
<keyword evidence="6" id="KW-0418">Kinase</keyword>
<dbReference type="PANTHER" id="PTHR43071">
    <property type="entry name" value="2-AMINO-4-HYDROXY-6-HYDROXYMETHYLDIHYDROPTERIDINE PYROPHOSPHOKINASE"/>
    <property type="match status" value="1"/>
</dbReference>
<comment type="pathway">
    <text evidence="9">Cofactor biosynthesis; tetrahydrofolate biosynthesis; 2-amino-4-hydroxy-6-hydroxymethyl-7,8-dihydropteridine diphosphate from 7,8-dihydroneopterin triphosphate: step 3/4.</text>
</comment>
<comment type="function">
    <text evidence="9">Catalyzes the conversion of 7,8-dihydroneopterin to 6-hydroxymethyl-7,8-dihydropterin.</text>
</comment>
<reference evidence="12" key="1">
    <citation type="submission" date="2018-09" db="EMBL/GenBank/DDBJ databases">
        <title>Draft Genome Sequence of Mediterraneibacter sp. KCTC 15684.</title>
        <authorList>
            <person name="Kim J.S."/>
            <person name="Han K.I."/>
            <person name="Suh M.K."/>
            <person name="Lee K.C."/>
            <person name="Eom M.K."/>
            <person name="Lee J.H."/>
            <person name="Park S.H."/>
            <person name="Kang S.W."/>
            <person name="Park J.E."/>
            <person name="Oh B.S."/>
            <person name="Yu S.Y."/>
            <person name="Choi S.H."/>
            <person name="Lee D.H."/>
            <person name="Yoon H."/>
            <person name="Kim B."/>
            <person name="Yang S.J."/>
            <person name="Lee J.S."/>
        </authorList>
    </citation>
    <scope>NUCLEOTIDE SEQUENCE [LARGE SCALE GENOMIC DNA]</scope>
    <source>
        <strain evidence="12">KCTC 15684</strain>
    </source>
</reference>
<dbReference type="GO" id="GO:0046656">
    <property type="term" value="P:folic acid biosynthetic process"/>
    <property type="evidence" value="ECO:0007669"/>
    <property type="project" value="UniProtKB-UniRule"/>
</dbReference>
<evidence type="ECO:0000256" key="7">
    <source>
        <dbReference type="ARBA" id="ARBA00022840"/>
    </source>
</evidence>
<dbReference type="InterPro" id="IPR035907">
    <property type="entry name" value="Hppk_sf"/>
</dbReference>
<evidence type="ECO:0000256" key="8">
    <source>
        <dbReference type="ARBA" id="ARBA00022909"/>
    </source>
</evidence>
<dbReference type="NCBIfam" id="TIGR00525">
    <property type="entry name" value="folB"/>
    <property type="match status" value="1"/>
</dbReference>
<organism evidence="11 12">
    <name type="scientific">Mediterraneibacter butyricigenes</name>
    <dbReference type="NCBI Taxonomy" id="2316025"/>
    <lineage>
        <taxon>Bacteria</taxon>
        <taxon>Bacillati</taxon>
        <taxon>Bacillota</taxon>
        <taxon>Clostridia</taxon>
        <taxon>Lachnospirales</taxon>
        <taxon>Lachnospiraceae</taxon>
        <taxon>Mediterraneibacter</taxon>
    </lineage>
</organism>
<dbReference type="EC" id="4.1.2.25" evidence="9"/>
<dbReference type="GO" id="GO:0005524">
    <property type="term" value="F:ATP binding"/>
    <property type="evidence" value="ECO:0007669"/>
    <property type="project" value="UniProtKB-KW"/>
</dbReference>
<protein>
    <recommendedName>
        <fullName evidence="9">Bifunctional folate synthesis protein</fullName>
    </recommendedName>
    <domain>
        <recommendedName>
            <fullName evidence="9">Dihydroneopterin aldolase</fullName>
            <shortName evidence="9">DHNA</shortName>
            <ecNumber evidence="9">4.1.2.25</ecNumber>
        </recommendedName>
        <alternativeName>
            <fullName evidence="9">7,8-dihydroneopterin aldolase</fullName>
        </alternativeName>
    </domain>
    <domain>
        <recommendedName>
            <fullName evidence="9">2-amino-4-hydroxy-6-hydroxymethyldihydropteridine pyrophosphokinase</fullName>
            <ecNumber evidence="9">2.7.6.3</ecNumber>
        </recommendedName>
        <alternativeName>
            <fullName evidence="9">6-hydroxymethyl-7,8-dihydropterin pyrophosphokinase</fullName>
            <shortName evidence="9">PPPK</shortName>
        </alternativeName>
        <alternativeName>
            <fullName evidence="9">7,8-dihydro-6-hydroxymethylpterin pyrophosphokinase</fullName>
            <shortName evidence="9">HPPK</shortName>
        </alternativeName>
    </domain>
</protein>
<keyword evidence="7" id="KW-0067">ATP-binding</keyword>
<evidence type="ECO:0000313" key="12">
    <source>
        <dbReference type="Proteomes" id="UP000265643"/>
    </source>
</evidence>
<dbReference type="NCBIfam" id="TIGR01498">
    <property type="entry name" value="folK"/>
    <property type="match status" value="1"/>
</dbReference>
<dbReference type="CDD" id="cd00534">
    <property type="entry name" value="DHNA_DHNTPE"/>
    <property type="match status" value="1"/>
</dbReference>
<dbReference type="Gene3D" id="3.30.70.560">
    <property type="entry name" value="7,8-Dihydro-6-hydroxymethylpterin-pyrophosphokinase HPPK"/>
    <property type="match status" value="1"/>
</dbReference>
<comment type="pathway">
    <text evidence="2">Cofactor biosynthesis; tetrahydrofolate biosynthesis; 2-amino-4-hydroxy-6-hydroxymethyl-7,8-dihydropteridine diphosphate from 7,8-dihydroneopterin triphosphate: step 4/4.</text>
</comment>
<accession>A0A391P708</accession>
<dbReference type="SUPFAM" id="SSF55083">
    <property type="entry name" value="6-hydroxymethyl-7,8-dihydropterin pyrophosphokinase, HPPK"/>
    <property type="match status" value="1"/>
</dbReference>
<dbReference type="GO" id="GO:0046654">
    <property type="term" value="P:tetrahydrofolate biosynthetic process"/>
    <property type="evidence" value="ECO:0007669"/>
    <property type="project" value="UniProtKB-UniRule"/>
</dbReference>
<dbReference type="GO" id="GO:0003848">
    <property type="term" value="F:2-amino-4-hydroxy-6-hydroxymethyldihydropteridine diphosphokinase activity"/>
    <property type="evidence" value="ECO:0007669"/>
    <property type="project" value="UniProtKB-EC"/>
</dbReference>
<gene>
    <name evidence="11" type="ORF">KGMB01110_25420</name>
</gene>
<dbReference type="InterPro" id="IPR006157">
    <property type="entry name" value="FolB_dom"/>
</dbReference>
<dbReference type="EMBL" id="BHGK01000001">
    <property type="protein sequence ID" value="GCA68106.1"/>
    <property type="molecule type" value="Genomic_DNA"/>
</dbReference>
<comment type="similarity">
    <text evidence="9">Belongs to the DHNA family.</text>
</comment>
<sequence length="274" mass="31717">MDKIKIKDLEVYANHGVFPEETKLGQKFLVSADLYTDVRKAGCTDELEESTDYGAVCHFITEYLQKHTWKLIESVAENLTREILLTYPLIREAEIEIKKPWAPIGLPLQSVSVTVRRSWHEVYVALGSNLGDKQKHLEDAVKALDELEDCKVEKVSDFIRTEPYGVTDQDEFLNGCLCLKTLKTPLELLETLHDLEKAAKRERIRHWGPRTLDLDILFYDDIICQEPELCIPHVDMQNRDFVLKPLKQIAPYKRHPGTLKTVTEMEQELEERVN</sequence>
<keyword evidence="12" id="KW-1185">Reference proteome</keyword>
<dbReference type="PROSITE" id="PS00794">
    <property type="entry name" value="HPPK"/>
    <property type="match status" value="1"/>
</dbReference>
<keyword evidence="8 9" id="KW-0289">Folate biosynthesis</keyword>
<keyword evidence="4" id="KW-0808">Transferase</keyword>